<dbReference type="EMBL" id="MT840185">
    <property type="protein sequence ID" value="QNL31497.1"/>
    <property type="molecule type" value="Genomic_DNA"/>
</dbReference>
<name>A0A7G9A424_9VIRU</name>
<proteinExistence type="predicted"/>
<evidence type="ECO:0000256" key="1">
    <source>
        <dbReference type="SAM" id="Phobius"/>
    </source>
</evidence>
<evidence type="ECO:0000313" key="2">
    <source>
        <dbReference type="EMBL" id="QNL31497.1"/>
    </source>
</evidence>
<protein>
    <submittedName>
        <fullName evidence="2">Uncharacterized protein</fullName>
    </submittedName>
</protein>
<organism evidence="2">
    <name type="scientific">Bacteriophage sp</name>
    <dbReference type="NCBI Taxonomy" id="38018"/>
    <lineage>
        <taxon>Viruses</taxon>
    </lineage>
</organism>
<accession>A0A7G9A424</accession>
<feature type="transmembrane region" description="Helical" evidence="1">
    <location>
        <begin position="120"/>
        <end position="138"/>
    </location>
</feature>
<keyword evidence="1" id="KW-0812">Transmembrane</keyword>
<reference evidence="2" key="1">
    <citation type="submission" date="2020-07" db="EMBL/GenBank/DDBJ databases">
        <title>Dissolved microcystin release linked to lysis of a Microcystis spp. bloom in Lake Erie (USA) attributed to a novel cyanophage.</title>
        <authorList>
            <person name="McKindles K.M."/>
            <person name="Manes M.A."/>
            <person name="DeMarco J.R."/>
            <person name="McClure A."/>
            <person name="McKay R.M."/>
            <person name="Davis T.W."/>
            <person name="Bullerjahn G.S."/>
        </authorList>
    </citation>
    <scope>NUCLEOTIDE SEQUENCE</scope>
</reference>
<sequence length="201" mass="22458">MKHQNMQSKRVPVSVKTLQKLELLSFNFEVVGVNAKGEQIKKESKQSQYFSEDLGNGITLEYRNSTRLKSIHPHKSRNPSFNCFSLTYIKPPSAIAKGRGFRPIFSMNLINYLLEKFSKVQFRTLLVAIGLLLAYSLAVIIGRLVYAAGVMGIGDFLCVLGLYHAWQAIADLVRSVTQLLVSPPTNPPTSINLETEELGDK</sequence>
<keyword evidence="1" id="KW-1133">Transmembrane helix</keyword>
<keyword evidence="1" id="KW-0472">Membrane</keyword>